<dbReference type="EMBL" id="KL198016">
    <property type="protein sequence ID" value="KDQ21801.1"/>
    <property type="molecule type" value="Genomic_DNA"/>
</dbReference>
<organism evidence="3 4">
    <name type="scientific">Botryobasidium botryosum (strain FD-172 SS1)</name>
    <dbReference type="NCBI Taxonomy" id="930990"/>
    <lineage>
        <taxon>Eukaryota</taxon>
        <taxon>Fungi</taxon>
        <taxon>Dikarya</taxon>
        <taxon>Basidiomycota</taxon>
        <taxon>Agaricomycotina</taxon>
        <taxon>Agaricomycetes</taxon>
        <taxon>Cantharellales</taxon>
        <taxon>Botryobasidiaceae</taxon>
        <taxon>Botryobasidium</taxon>
    </lineage>
</organism>
<keyword evidence="1" id="KW-0175">Coiled coil</keyword>
<feature type="coiled-coil region" evidence="1">
    <location>
        <begin position="744"/>
        <end position="778"/>
    </location>
</feature>
<dbReference type="Gene3D" id="2.130.10.10">
    <property type="entry name" value="YVTN repeat-like/Quinoprotein amine dehydrogenase"/>
    <property type="match status" value="2"/>
</dbReference>
<protein>
    <recommendedName>
        <fullName evidence="5">WD40 repeat-like protein</fullName>
    </recommendedName>
</protein>
<evidence type="ECO:0000256" key="1">
    <source>
        <dbReference type="SAM" id="Coils"/>
    </source>
</evidence>
<dbReference type="GO" id="GO:0005737">
    <property type="term" value="C:cytoplasm"/>
    <property type="evidence" value="ECO:0007669"/>
    <property type="project" value="TreeGrafter"/>
</dbReference>
<feature type="compositionally biased region" description="Low complexity" evidence="2">
    <location>
        <begin position="461"/>
        <end position="485"/>
    </location>
</feature>
<feature type="compositionally biased region" description="Basic and acidic residues" evidence="2">
    <location>
        <begin position="649"/>
        <end position="658"/>
    </location>
</feature>
<dbReference type="SUPFAM" id="SSF101908">
    <property type="entry name" value="Putative isomerase YbhE"/>
    <property type="match status" value="1"/>
</dbReference>
<dbReference type="PANTHER" id="PTHR44414:SF1">
    <property type="entry name" value="PROTEIN NEDD1"/>
    <property type="match status" value="1"/>
</dbReference>
<evidence type="ECO:0000313" key="4">
    <source>
        <dbReference type="Proteomes" id="UP000027195"/>
    </source>
</evidence>
<feature type="compositionally biased region" description="Basic and acidic residues" evidence="2">
    <location>
        <begin position="433"/>
        <end position="445"/>
    </location>
</feature>
<feature type="compositionally biased region" description="Low complexity" evidence="2">
    <location>
        <begin position="568"/>
        <end position="581"/>
    </location>
</feature>
<feature type="region of interest" description="Disordered" evidence="2">
    <location>
        <begin position="626"/>
        <end position="704"/>
    </location>
</feature>
<dbReference type="GO" id="GO:0000278">
    <property type="term" value="P:mitotic cell cycle"/>
    <property type="evidence" value="ECO:0007669"/>
    <property type="project" value="TreeGrafter"/>
</dbReference>
<dbReference type="Proteomes" id="UP000027195">
    <property type="component" value="Unassembled WGS sequence"/>
</dbReference>
<evidence type="ECO:0000313" key="3">
    <source>
        <dbReference type="EMBL" id="KDQ21801.1"/>
    </source>
</evidence>
<dbReference type="AlphaFoldDB" id="A0A067NDF1"/>
<feature type="compositionally biased region" description="Low complexity" evidence="2">
    <location>
        <begin position="510"/>
        <end position="522"/>
    </location>
</feature>
<accession>A0A067NDF1</accession>
<dbReference type="InterPro" id="IPR052818">
    <property type="entry name" value="NEDD1_Spindle_Assembly"/>
</dbReference>
<sequence length="779" mass="83596">MSFLAAVSTSSALKVIDPSSMDITSIESDSYYTALAWSPDNTFLFAATPSGIDKISTEGVFKDIVFRQSEGDSPIRSVLAMDKGNTVVFSRGTEVCFWDVHASKMTDVFTSHTSPIISLTLNNDETLLASTTVTATHVHNLTHKSHTMLKHHPSGTTSSLFHFHRRTILCLVSPRAFVVYDTTRPSAPMKTVTISSGMSQVACSPWSKNLFATSGSCGLLSLIDLDKEKSVIKTRELKVPVSSLAFQQVGTAVLAGTENGKILQIELRAAEKAPISYALDKSGARITCVTVMRKPRGSKSTNASAPAASSSVVASNKPLASKPEPSVPTSKSSSHRPKSHLTAVVAEEEARRVSRSGKSRAASASKESDVRQKATAQGSDENSARPSVHRAFSPISKTPPAIVDQDADVSVQIENLRKMHILPAPAEGTSQTEARERRSSREPKSTRTSPLVTPAAPIDPPLSATSSTTPPRADLPAATPPTATTSKDAQFPSTSQFNSRTIPDSGTLPSASSSNSRLSEQSRMTSPDLPSLDVSPLFPSRRLGSTSGGSSTVAAILKAKREERRRMSGASTSSATSLRASKLPDVKEQEDKEDAAGEGVVASAVPARVKGLSVFGLSTPEVDRWIAAGKGPDSEERARKAARGGKRVGWTDEAKEDGSSASSGTPSKGKKRYEEMSTALQLSPAKRQPLGPVSPYKQPSSAANSAPDLLRAVVRDVMYEFQQETREELIGLHLDLVKAGRGWKNELRKLMDEYVGEMRVLREENENLRKANERLRRGY</sequence>
<dbReference type="GO" id="GO:0005814">
    <property type="term" value="C:centriole"/>
    <property type="evidence" value="ECO:0007669"/>
    <property type="project" value="TreeGrafter"/>
</dbReference>
<dbReference type="InterPro" id="IPR015943">
    <property type="entry name" value="WD40/YVTN_repeat-like_dom_sf"/>
</dbReference>
<dbReference type="STRING" id="930990.A0A067NDF1"/>
<feature type="compositionally biased region" description="Polar residues" evidence="2">
    <location>
        <begin position="374"/>
        <end position="385"/>
    </location>
</feature>
<dbReference type="GO" id="GO:0036064">
    <property type="term" value="C:ciliary basal body"/>
    <property type="evidence" value="ECO:0007669"/>
    <property type="project" value="TreeGrafter"/>
</dbReference>
<evidence type="ECO:0000256" key="2">
    <source>
        <dbReference type="SAM" id="MobiDB-lite"/>
    </source>
</evidence>
<dbReference type="GO" id="GO:0043015">
    <property type="term" value="F:gamma-tubulin binding"/>
    <property type="evidence" value="ECO:0007669"/>
    <property type="project" value="TreeGrafter"/>
</dbReference>
<feature type="region of interest" description="Disordered" evidence="2">
    <location>
        <begin position="294"/>
        <end position="401"/>
    </location>
</feature>
<feature type="compositionally biased region" description="Low complexity" evidence="2">
    <location>
        <begin position="298"/>
        <end position="318"/>
    </location>
</feature>
<keyword evidence="4" id="KW-1185">Reference proteome</keyword>
<evidence type="ECO:0008006" key="5">
    <source>
        <dbReference type="Google" id="ProtNLM"/>
    </source>
</evidence>
<name>A0A067NDF1_BOTB1</name>
<dbReference type="InParanoid" id="A0A067NDF1"/>
<proteinExistence type="predicted"/>
<gene>
    <name evidence="3" type="ORF">BOTBODRAFT_40457</name>
</gene>
<reference evidence="4" key="1">
    <citation type="journal article" date="2014" name="Proc. Natl. Acad. Sci. U.S.A.">
        <title>Extensive sampling of basidiomycete genomes demonstrates inadequacy of the white-rot/brown-rot paradigm for wood decay fungi.</title>
        <authorList>
            <person name="Riley R."/>
            <person name="Salamov A.A."/>
            <person name="Brown D.W."/>
            <person name="Nagy L.G."/>
            <person name="Floudas D."/>
            <person name="Held B.W."/>
            <person name="Levasseur A."/>
            <person name="Lombard V."/>
            <person name="Morin E."/>
            <person name="Otillar R."/>
            <person name="Lindquist E.A."/>
            <person name="Sun H."/>
            <person name="LaButti K.M."/>
            <person name="Schmutz J."/>
            <person name="Jabbour D."/>
            <person name="Luo H."/>
            <person name="Baker S.E."/>
            <person name="Pisabarro A.G."/>
            <person name="Walton J.D."/>
            <person name="Blanchette R.A."/>
            <person name="Henrissat B."/>
            <person name="Martin F."/>
            <person name="Cullen D."/>
            <person name="Hibbett D.S."/>
            <person name="Grigoriev I.V."/>
        </authorList>
    </citation>
    <scope>NUCLEOTIDE SEQUENCE [LARGE SCALE GENOMIC DNA]</scope>
    <source>
        <strain evidence="4">FD-172 SS1</strain>
    </source>
</reference>
<dbReference type="OrthoDB" id="1602884at2759"/>
<feature type="compositionally biased region" description="Polar residues" evidence="2">
    <location>
        <begin position="486"/>
        <end position="509"/>
    </location>
</feature>
<dbReference type="HOGENOM" id="CLU_020126_0_0_1"/>
<dbReference type="GO" id="GO:0000922">
    <property type="term" value="C:spindle pole"/>
    <property type="evidence" value="ECO:0007669"/>
    <property type="project" value="TreeGrafter"/>
</dbReference>
<dbReference type="PANTHER" id="PTHR44414">
    <property type="entry name" value="PROTEIN NEDD1"/>
    <property type="match status" value="1"/>
</dbReference>
<feature type="region of interest" description="Disordered" evidence="2">
    <location>
        <begin position="420"/>
        <end position="599"/>
    </location>
</feature>
<dbReference type="GO" id="GO:0007020">
    <property type="term" value="P:microtubule nucleation"/>
    <property type="evidence" value="ECO:0007669"/>
    <property type="project" value="TreeGrafter"/>
</dbReference>